<protein>
    <submittedName>
        <fullName evidence="1">Uncharacterized protein</fullName>
    </submittedName>
</protein>
<evidence type="ECO:0000313" key="2">
    <source>
        <dbReference type="Proteomes" id="UP001432322"/>
    </source>
</evidence>
<keyword evidence="2" id="KW-1185">Reference proteome</keyword>
<proteinExistence type="predicted"/>
<feature type="non-terminal residue" evidence="1">
    <location>
        <position position="1"/>
    </location>
</feature>
<dbReference type="AlphaFoldDB" id="A0AAV5WGU9"/>
<feature type="non-terminal residue" evidence="1">
    <location>
        <position position="84"/>
    </location>
</feature>
<dbReference type="Proteomes" id="UP001432322">
    <property type="component" value="Unassembled WGS sequence"/>
</dbReference>
<accession>A0AAV5WGU9</accession>
<reference evidence="1" key="1">
    <citation type="submission" date="2023-10" db="EMBL/GenBank/DDBJ databases">
        <title>Genome assembly of Pristionchus species.</title>
        <authorList>
            <person name="Yoshida K."/>
            <person name="Sommer R.J."/>
        </authorList>
    </citation>
    <scope>NUCLEOTIDE SEQUENCE</scope>
    <source>
        <strain evidence="1">RS5133</strain>
    </source>
</reference>
<gene>
    <name evidence="1" type="ORF">PFISCL1PPCAC_21185</name>
</gene>
<dbReference type="EMBL" id="BTSY01000005">
    <property type="protein sequence ID" value="GMT29888.1"/>
    <property type="molecule type" value="Genomic_DNA"/>
</dbReference>
<evidence type="ECO:0000313" key="1">
    <source>
        <dbReference type="EMBL" id="GMT29888.1"/>
    </source>
</evidence>
<comment type="caution">
    <text evidence="1">The sequence shown here is derived from an EMBL/GenBank/DDBJ whole genome shotgun (WGS) entry which is preliminary data.</text>
</comment>
<sequence>RGEKASQHEIGLPSLHGVVSMEYLQYASKHQLDSNDYFTRWNWTIDRLREERVNRLNGGASTLLSLLLDSSLLSITSLVHNERS</sequence>
<organism evidence="1 2">
    <name type="scientific">Pristionchus fissidentatus</name>
    <dbReference type="NCBI Taxonomy" id="1538716"/>
    <lineage>
        <taxon>Eukaryota</taxon>
        <taxon>Metazoa</taxon>
        <taxon>Ecdysozoa</taxon>
        <taxon>Nematoda</taxon>
        <taxon>Chromadorea</taxon>
        <taxon>Rhabditida</taxon>
        <taxon>Rhabditina</taxon>
        <taxon>Diplogasteromorpha</taxon>
        <taxon>Diplogasteroidea</taxon>
        <taxon>Neodiplogasteridae</taxon>
        <taxon>Pristionchus</taxon>
    </lineage>
</organism>
<name>A0AAV5WGU9_9BILA</name>